<evidence type="ECO:0000313" key="2">
    <source>
        <dbReference type="EMBL" id="SVA06961.1"/>
    </source>
</evidence>
<dbReference type="EMBL" id="UINC01003511">
    <property type="protein sequence ID" value="SVA06961.1"/>
    <property type="molecule type" value="Genomic_DNA"/>
</dbReference>
<reference evidence="2" key="1">
    <citation type="submission" date="2018-05" db="EMBL/GenBank/DDBJ databases">
        <authorList>
            <person name="Lanie J.A."/>
            <person name="Ng W.-L."/>
            <person name="Kazmierczak K.M."/>
            <person name="Andrzejewski T.M."/>
            <person name="Davidsen T.M."/>
            <person name="Wayne K.J."/>
            <person name="Tettelin H."/>
            <person name="Glass J.I."/>
            <person name="Rusch D."/>
            <person name="Podicherti R."/>
            <person name="Tsui H.-C.T."/>
            <person name="Winkler M.E."/>
        </authorList>
    </citation>
    <scope>NUCLEOTIDE SEQUENCE</scope>
</reference>
<dbReference type="InterPro" id="IPR000073">
    <property type="entry name" value="AB_hydrolase_1"/>
</dbReference>
<evidence type="ECO:0000259" key="1">
    <source>
        <dbReference type="Pfam" id="PF00561"/>
    </source>
</evidence>
<dbReference type="InterPro" id="IPR029058">
    <property type="entry name" value="AB_hydrolase_fold"/>
</dbReference>
<dbReference type="PRINTS" id="PR00111">
    <property type="entry name" value="ABHYDROLASE"/>
</dbReference>
<proteinExistence type="predicted"/>
<dbReference type="PANTHER" id="PTHR43798:SF33">
    <property type="entry name" value="HYDROLASE, PUTATIVE (AFU_ORTHOLOGUE AFUA_2G14860)-RELATED"/>
    <property type="match status" value="1"/>
</dbReference>
<protein>
    <recommendedName>
        <fullName evidence="1">AB hydrolase-1 domain-containing protein</fullName>
    </recommendedName>
</protein>
<dbReference type="InterPro" id="IPR050266">
    <property type="entry name" value="AB_hydrolase_sf"/>
</dbReference>
<sequence length="278" mass="31036">MINCRDWGGQGKNIVLIHGLASNCSIWDLVGPLLAKTNSVKAIDQRGHGLSSKPNQGYDFETVTNDLHLFLKTNKINNPLLVGHSWGGSVALNFAAHHPEMISGLCLIDGGLIEISSIPGNSLEKALVDMAPPLFNNLTEEFLRQRIAERDWGERDSLSLQNDLANIVMANFQEIPDGTITPRFKRSNHLQVVEAFWNHQPSSLFSSVKCPVLNMPARLNDDETSRQTLRKNLIVQAVKHIEKFETVWLEHSIHDVPLQRPILVASTISSHLKKGFFN</sequence>
<gene>
    <name evidence="2" type="ORF">METZ01_LOCUS59815</name>
</gene>
<dbReference type="PANTHER" id="PTHR43798">
    <property type="entry name" value="MONOACYLGLYCEROL LIPASE"/>
    <property type="match status" value="1"/>
</dbReference>
<dbReference type="GO" id="GO:0016020">
    <property type="term" value="C:membrane"/>
    <property type="evidence" value="ECO:0007669"/>
    <property type="project" value="TreeGrafter"/>
</dbReference>
<dbReference type="Pfam" id="PF00561">
    <property type="entry name" value="Abhydrolase_1"/>
    <property type="match status" value="1"/>
</dbReference>
<name>A0A381SUI7_9ZZZZ</name>
<dbReference type="Gene3D" id="3.40.50.1820">
    <property type="entry name" value="alpha/beta hydrolase"/>
    <property type="match status" value="1"/>
</dbReference>
<feature type="domain" description="AB hydrolase-1" evidence="1">
    <location>
        <begin position="13"/>
        <end position="123"/>
    </location>
</feature>
<dbReference type="SUPFAM" id="SSF53474">
    <property type="entry name" value="alpha/beta-Hydrolases"/>
    <property type="match status" value="1"/>
</dbReference>
<organism evidence="2">
    <name type="scientific">marine metagenome</name>
    <dbReference type="NCBI Taxonomy" id="408172"/>
    <lineage>
        <taxon>unclassified sequences</taxon>
        <taxon>metagenomes</taxon>
        <taxon>ecological metagenomes</taxon>
    </lineage>
</organism>
<dbReference type="AlphaFoldDB" id="A0A381SUI7"/>
<accession>A0A381SUI7</accession>